<feature type="transmembrane region" description="Helical" evidence="1">
    <location>
        <begin position="285"/>
        <end position="302"/>
    </location>
</feature>
<accession>E8N104</accession>
<feature type="transmembrane region" description="Helical" evidence="1">
    <location>
        <begin position="347"/>
        <end position="371"/>
    </location>
</feature>
<feature type="transmembrane region" description="Helical" evidence="1">
    <location>
        <begin position="74"/>
        <end position="94"/>
    </location>
</feature>
<proteinExistence type="predicted"/>
<protein>
    <submittedName>
        <fullName evidence="2">Hypothetical membrane protein</fullName>
    </submittedName>
</protein>
<keyword evidence="1" id="KW-0472">Membrane</keyword>
<reference evidence="2 3" key="1">
    <citation type="submission" date="2010-12" db="EMBL/GenBank/DDBJ databases">
        <title>Whole genome sequence of Anaerolinea thermophila UNI-1.</title>
        <authorList>
            <person name="Narita-Yamada S."/>
            <person name="Kishi E."/>
            <person name="Watanabe Y."/>
            <person name="Takasaki K."/>
            <person name="Ankai A."/>
            <person name="Oguchi A."/>
            <person name="Fukui S."/>
            <person name="Takahashi M."/>
            <person name="Yashiro I."/>
            <person name="Hosoyama A."/>
            <person name="Sekiguchi Y."/>
            <person name="Hanada S."/>
            <person name="Fujita N."/>
        </authorList>
    </citation>
    <scope>NUCLEOTIDE SEQUENCE [LARGE SCALE GENOMIC DNA]</scope>
    <source>
        <strain evidence="3">DSM 14523 / JCM 11388 / NBRC 100420 / UNI-1</strain>
    </source>
</reference>
<feature type="transmembrane region" description="Helical" evidence="1">
    <location>
        <begin position="6"/>
        <end position="24"/>
    </location>
</feature>
<evidence type="ECO:0000313" key="3">
    <source>
        <dbReference type="Proteomes" id="UP000008922"/>
    </source>
</evidence>
<dbReference type="RefSeq" id="WP_013558945.1">
    <property type="nucleotide sequence ID" value="NC_014960.1"/>
</dbReference>
<keyword evidence="1" id="KW-1133">Transmembrane helix</keyword>
<name>E8N104_ANATU</name>
<evidence type="ECO:0000313" key="2">
    <source>
        <dbReference type="EMBL" id="BAJ62549.1"/>
    </source>
</evidence>
<feature type="transmembrane region" description="Helical" evidence="1">
    <location>
        <begin position="147"/>
        <end position="169"/>
    </location>
</feature>
<feature type="transmembrane region" description="Helical" evidence="1">
    <location>
        <begin position="110"/>
        <end position="127"/>
    </location>
</feature>
<dbReference type="KEGG" id="atm:ANT_05150"/>
<feature type="transmembrane region" description="Helical" evidence="1">
    <location>
        <begin position="181"/>
        <end position="202"/>
    </location>
</feature>
<dbReference type="HOGENOM" id="CLU_718951_0_0_0"/>
<gene>
    <name evidence="2" type="ordered locus">ANT_05150</name>
</gene>
<dbReference type="OrthoDB" id="162617at2"/>
<dbReference type="AlphaFoldDB" id="E8N104"/>
<dbReference type="EMBL" id="AP012029">
    <property type="protein sequence ID" value="BAJ62549.1"/>
    <property type="molecule type" value="Genomic_DNA"/>
</dbReference>
<dbReference type="eggNOG" id="COG1807">
    <property type="taxonomic scope" value="Bacteria"/>
</dbReference>
<keyword evidence="1" id="KW-0812">Transmembrane</keyword>
<dbReference type="Proteomes" id="UP000008922">
    <property type="component" value="Chromosome"/>
</dbReference>
<feature type="transmembrane region" description="Helical" evidence="1">
    <location>
        <begin position="258"/>
        <end position="278"/>
    </location>
</feature>
<organism evidence="2 3">
    <name type="scientific">Anaerolinea thermophila (strain DSM 14523 / JCM 11388 / NBRC 100420 / UNI-1)</name>
    <dbReference type="NCBI Taxonomy" id="926569"/>
    <lineage>
        <taxon>Bacteria</taxon>
        <taxon>Bacillati</taxon>
        <taxon>Chloroflexota</taxon>
        <taxon>Anaerolineae</taxon>
        <taxon>Anaerolineales</taxon>
        <taxon>Anaerolineaceae</taxon>
        <taxon>Anaerolinea</taxon>
    </lineage>
</organism>
<keyword evidence="3" id="KW-1185">Reference proteome</keyword>
<evidence type="ECO:0000256" key="1">
    <source>
        <dbReference type="SAM" id="Phobius"/>
    </source>
</evidence>
<dbReference type="InParanoid" id="E8N104"/>
<sequence length="384" mass="43092">MRPKSLPWLVFLCVRVPLLLALSFDGLRGYGDFFHFYRLAQFPGLPFVNYWVEFPPLFPFLIEGLARLAPRENAFTYLLVLLLTLADLGNVLLFQRLSQRLNLPDDSTRTILYAALIAGLAYTWWYFDSVCVFFTLLGLDAMLTGRSAGKTGLAIGLGMLTKWFPALLLPALWRILPPKRAVLATLTAFGLVLVVYAGLWTASPAFTNASLRSQSAKGSWETVWALLDGNWGTGNFGELSQRSDPQAAAQTMGNPARIPAWLSLLALGGLGLFLYWRYKVTSPQDALPLIGLTWGLFFLWSPGWSPQWVLYLIPLILLSLPLRQALLMGGALMLVNLLEWPLLLSRGWFHLLPLSVILRTFLLILLVMVWAQNPLKLLQPDFRN</sequence>
<dbReference type="STRING" id="926569.ANT_05150"/>